<feature type="region of interest" description="Disordered" evidence="1">
    <location>
        <begin position="52"/>
        <end position="71"/>
    </location>
</feature>
<evidence type="ECO:0000256" key="1">
    <source>
        <dbReference type="SAM" id="MobiDB-lite"/>
    </source>
</evidence>
<dbReference type="AlphaFoldDB" id="A0A059CD33"/>
<dbReference type="Gramene" id="KCW76159">
    <property type="protein sequence ID" value="KCW76159"/>
    <property type="gene ID" value="EUGRSUZ_D00544"/>
</dbReference>
<proteinExistence type="predicted"/>
<gene>
    <name evidence="2" type="ORF">EUGRSUZ_D00544</name>
</gene>
<evidence type="ECO:0000313" key="2">
    <source>
        <dbReference type="EMBL" id="KCW76159.1"/>
    </source>
</evidence>
<sequence>MTLGEDFLFDFSFFDMLYTFTWFMQSATGWETMPRILKLGESCFLVEIHQQGSKQKVSGSHISVRPTSHLR</sequence>
<accession>A0A059CD33</accession>
<dbReference type="EMBL" id="KK198756">
    <property type="protein sequence ID" value="KCW76159.1"/>
    <property type="molecule type" value="Genomic_DNA"/>
</dbReference>
<protein>
    <submittedName>
        <fullName evidence="2">Uncharacterized protein</fullName>
    </submittedName>
</protein>
<dbReference type="InParanoid" id="A0A059CD33"/>
<reference evidence="2" key="1">
    <citation type="submission" date="2013-07" db="EMBL/GenBank/DDBJ databases">
        <title>The genome of Eucalyptus grandis.</title>
        <authorList>
            <person name="Schmutz J."/>
            <person name="Hayes R."/>
            <person name="Myburg A."/>
            <person name="Tuskan G."/>
            <person name="Grattapaglia D."/>
            <person name="Rokhsar D.S."/>
        </authorList>
    </citation>
    <scope>NUCLEOTIDE SEQUENCE</scope>
    <source>
        <tissue evidence="2">Leaf extractions</tissue>
    </source>
</reference>
<name>A0A059CD33_EUCGR</name>
<organism evidence="2">
    <name type="scientific">Eucalyptus grandis</name>
    <name type="common">Flooded gum</name>
    <dbReference type="NCBI Taxonomy" id="71139"/>
    <lineage>
        <taxon>Eukaryota</taxon>
        <taxon>Viridiplantae</taxon>
        <taxon>Streptophyta</taxon>
        <taxon>Embryophyta</taxon>
        <taxon>Tracheophyta</taxon>
        <taxon>Spermatophyta</taxon>
        <taxon>Magnoliopsida</taxon>
        <taxon>eudicotyledons</taxon>
        <taxon>Gunneridae</taxon>
        <taxon>Pentapetalae</taxon>
        <taxon>rosids</taxon>
        <taxon>malvids</taxon>
        <taxon>Myrtales</taxon>
        <taxon>Myrtaceae</taxon>
        <taxon>Myrtoideae</taxon>
        <taxon>Eucalypteae</taxon>
        <taxon>Eucalyptus</taxon>
    </lineage>
</organism>
<feature type="compositionally biased region" description="Polar residues" evidence="1">
    <location>
        <begin position="52"/>
        <end position="61"/>
    </location>
</feature>